<comment type="caution">
    <text evidence="2">The sequence shown here is derived from an EMBL/GenBank/DDBJ whole genome shotgun (WGS) entry which is preliminary data.</text>
</comment>
<evidence type="ECO:0000256" key="1">
    <source>
        <dbReference type="SAM" id="MobiDB-lite"/>
    </source>
</evidence>
<evidence type="ECO:0000313" key="3">
    <source>
        <dbReference type="Proteomes" id="UP000613740"/>
    </source>
</evidence>
<feature type="compositionally biased region" description="Low complexity" evidence="1">
    <location>
        <begin position="205"/>
        <end position="216"/>
    </location>
</feature>
<sequence>MRLLCTAPRHGAGRSRPQHQRCACCVQGPGAGVPPATSPIASSMAHLSSAAPPSSAPIATGAAEGHANAAAAVLARVRKALPNGRDLSEAFPAISPGRVVRCANPAAASPEDASFLLRELRVRDLIDLRAGEEILEDDPGSALMAATSMRLYARGWLAPGQLFVRPDPLASAATSPRPAAASSSPSSSSTSTASTSAPAAPPTPTSTHASSTSTPSPSAPAPAPVPGPGSPSPSTSSSSSAPPPPPLPAATRHHISLLDRGRYYLALAARIPASTTAAALLTNFVSKPAARRLLLPYVNGGGLPLLYEMLLESSRPEMRQVMEVLLAAAEARHCTLFFCRAGKDRTGLVAAAVLTVAGASEEQIIADYARSDAFHRVALAGLEGKEELAGLDMERFERAPPEVMAATLAYVRRRYGSMAGYLESVGFGRDRQERLRAALTTRAGW</sequence>
<dbReference type="EMBL" id="JAEHOD010000001">
    <property type="protein sequence ID" value="KAG2455182.1"/>
    <property type="molecule type" value="Genomic_DNA"/>
</dbReference>
<feature type="compositionally biased region" description="Low complexity" evidence="1">
    <location>
        <begin position="168"/>
        <end position="198"/>
    </location>
</feature>
<reference evidence="2" key="1">
    <citation type="journal article" date="2020" name="bioRxiv">
        <title>Comparative genomics of Chlamydomonas.</title>
        <authorList>
            <person name="Craig R.J."/>
            <person name="Hasan A.R."/>
            <person name="Ness R.W."/>
            <person name="Keightley P.D."/>
        </authorList>
    </citation>
    <scope>NUCLEOTIDE SEQUENCE</scope>
    <source>
        <strain evidence="2">CCAP 11/173</strain>
    </source>
</reference>
<dbReference type="Gene3D" id="3.90.190.10">
    <property type="entry name" value="Protein tyrosine phosphatase superfamily"/>
    <property type="match status" value="2"/>
</dbReference>
<gene>
    <name evidence="2" type="ORF">HYH02_000998</name>
</gene>
<proteinExistence type="predicted"/>
<accession>A0A836BD76</accession>
<dbReference type="PANTHER" id="PTHR31126:SF1">
    <property type="entry name" value="TYROSINE SPECIFIC PROTEIN PHOSPHATASES DOMAIN-CONTAINING PROTEIN"/>
    <property type="match status" value="1"/>
</dbReference>
<dbReference type="OrthoDB" id="9988524at2759"/>
<keyword evidence="3" id="KW-1185">Reference proteome</keyword>
<evidence type="ECO:0008006" key="4">
    <source>
        <dbReference type="Google" id="ProtNLM"/>
    </source>
</evidence>
<dbReference type="InterPro" id="IPR029021">
    <property type="entry name" value="Prot-tyrosine_phosphatase-like"/>
</dbReference>
<evidence type="ECO:0000313" key="2">
    <source>
        <dbReference type="EMBL" id="KAG2455182.1"/>
    </source>
</evidence>
<dbReference type="InterPro" id="IPR026893">
    <property type="entry name" value="Tyr/Ser_Pase_IphP-type"/>
</dbReference>
<dbReference type="Proteomes" id="UP000613740">
    <property type="component" value="Unassembled WGS sequence"/>
</dbReference>
<feature type="region of interest" description="Disordered" evidence="1">
    <location>
        <begin position="168"/>
        <end position="251"/>
    </location>
</feature>
<dbReference type="PANTHER" id="PTHR31126">
    <property type="entry name" value="TYROSINE-PROTEIN PHOSPHATASE"/>
    <property type="match status" value="1"/>
</dbReference>
<dbReference type="AlphaFoldDB" id="A0A836BD76"/>
<protein>
    <recommendedName>
        <fullName evidence="4">Tyrosine specific protein phosphatases domain-containing protein</fullName>
    </recommendedName>
</protein>
<organism evidence="2 3">
    <name type="scientific">Chlamydomonas schloesseri</name>
    <dbReference type="NCBI Taxonomy" id="2026947"/>
    <lineage>
        <taxon>Eukaryota</taxon>
        <taxon>Viridiplantae</taxon>
        <taxon>Chlorophyta</taxon>
        <taxon>core chlorophytes</taxon>
        <taxon>Chlorophyceae</taxon>
        <taxon>CS clade</taxon>
        <taxon>Chlamydomonadales</taxon>
        <taxon>Chlamydomonadaceae</taxon>
        <taxon>Chlamydomonas</taxon>
    </lineage>
</organism>
<dbReference type="GO" id="GO:0004721">
    <property type="term" value="F:phosphoprotein phosphatase activity"/>
    <property type="evidence" value="ECO:0007669"/>
    <property type="project" value="InterPro"/>
</dbReference>
<feature type="compositionally biased region" description="Pro residues" evidence="1">
    <location>
        <begin position="217"/>
        <end position="231"/>
    </location>
</feature>
<dbReference type="Pfam" id="PF13350">
    <property type="entry name" value="Y_phosphatase3"/>
    <property type="match status" value="2"/>
</dbReference>
<dbReference type="SUPFAM" id="SSF52799">
    <property type="entry name" value="(Phosphotyrosine protein) phosphatases II"/>
    <property type="match status" value="1"/>
</dbReference>
<name>A0A836BD76_9CHLO</name>